<keyword evidence="2" id="KW-1185">Reference proteome</keyword>
<evidence type="ECO:0000313" key="2">
    <source>
        <dbReference type="Proteomes" id="UP000789759"/>
    </source>
</evidence>
<organism evidence="1 2">
    <name type="scientific">Cetraspora pellucida</name>
    <dbReference type="NCBI Taxonomy" id="1433469"/>
    <lineage>
        <taxon>Eukaryota</taxon>
        <taxon>Fungi</taxon>
        <taxon>Fungi incertae sedis</taxon>
        <taxon>Mucoromycota</taxon>
        <taxon>Glomeromycotina</taxon>
        <taxon>Glomeromycetes</taxon>
        <taxon>Diversisporales</taxon>
        <taxon>Gigasporaceae</taxon>
        <taxon>Cetraspora</taxon>
    </lineage>
</organism>
<evidence type="ECO:0000313" key="1">
    <source>
        <dbReference type="EMBL" id="CAG8780164.1"/>
    </source>
</evidence>
<comment type="caution">
    <text evidence="1">The sequence shown here is derived from an EMBL/GenBank/DDBJ whole genome shotgun (WGS) entry which is preliminary data.</text>
</comment>
<dbReference type="EMBL" id="CAJVQA010023866">
    <property type="protein sequence ID" value="CAG8780164.1"/>
    <property type="molecule type" value="Genomic_DNA"/>
</dbReference>
<proteinExistence type="predicted"/>
<name>A0A9N9P359_9GLOM</name>
<sequence length="60" mass="6666">KMNVVVDKLKVGIVNEMKVSMSVVDEIKVSMSVVNEDEVAFVNIKDLILVADIEDSILLF</sequence>
<accession>A0A9N9P359</accession>
<dbReference type="Proteomes" id="UP000789759">
    <property type="component" value="Unassembled WGS sequence"/>
</dbReference>
<gene>
    <name evidence="1" type="ORF">CPELLU_LOCUS16339</name>
</gene>
<dbReference type="AlphaFoldDB" id="A0A9N9P359"/>
<reference evidence="1" key="1">
    <citation type="submission" date="2021-06" db="EMBL/GenBank/DDBJ databases">
        <authorList>
            <person name="Kallberg Y."/>
            <person name="Tangrot J."/>
            <person name="Rosling A."/>
        </authorList>
    </citation>
    <scope>NUCLEOTIDE SEQUENCE</scope>
    <source>
        <strain evidence="1">FL966</strain>
    </source>
</reference>
<feature type="non-terminal residue" evidence="1">
    <location>
        <position position="60"/>
    </location>
</feature>
<protein>
    <submittedName>
        <fullName evidence="1">17037_t:CDS:1</fullName>
    </submittedName>
</protein>